<organism evidence="1">
    <name type="scientific">Tanacetum cinerariifolium</name>
    <name type="common">Dalmatian daisy</name>
    <name type="synonym">Chrysanthemum cinerariifolium</name>
    <dbReference type="NCBI Taxonomy" id="118510"/>
    <lineage>
        <taxon>Eukaryota</taxon>
        <taxon>Viridiplantae</taxon>
        <taxon>Streptophyta</taxon>
        <taxon>Embryophyta</taxon>
        <taxon>Tracheophyta</taxon>
        <taxon>Spermatophyta</taxon>
        <taxon>Magnoliopsida</taxon>
        <taxon>eudicotyledons</taxon>
        <taxon>Gunneridae</taxon>
        <taxon>Pentapetalae</taxon>
        <taxon>asterids</taxon>
        <taxon>campanulids</taxon>
        <taxon>Asterales</taxon>
        <taxon>Asteraceae</taxon>
        <taxon>Asteroideae</taxon>
        <taxon>Anthemideae</taxon>
        <taxon>Anthemidinae</taxon>
        <taxon>Tanacetum</taxon>
    </lineage>
</organism>
<dbReference type="AlphaFoldDB" id="A0A699I562"/>
<comment type="caution">
    <text evidence="1">The sequence shown here is derived from an EMBL/GenBank/DDBJ whole genome shotgun (WGS) entry which is preliminary data.</text>
</comment>
<protein>
    <submittedName>
        <fullName evidence="1">Uncharacterized protein</fullName>
    </submittedName>
</protein>
<dbReference type="EMBL" id="BKCJ010238767">
    <property type="protein sequence ID" value="GEZ08027.1"/>
    <property type="molecule type" value="Genomic_DNA"/>
</dbReference>
<sequence>MRVTCGHVRSRFSVTYTSKHEGQSTSYCFDTLGEPMMFKFKSIGENHNNGVNECGKELKYRSEHCLNGIEYEQNKYYGIILSKANAAATNGV</sequence>
<name>A0A699I562_TANCI</name>
<proteinExistence type="predicted"/>
<accession>A0A699I562</accession>
<gene>
    <name evidence="1" type="ORF">Tci_480000</name>
</gene>
<evidence type="ECO:0000313" key="1">
    <source>
        <dbReference type="EMBL" id="GEZ08027.1"/>
    </source>
</evidence>
<reference evidence="1" key="1">
    <citation type="journal article" date="2019" name="Sci. Rep.">
        <title>Draft genome of Tanacetum cinerariifolium, the natural source of mosquito coil.</title>
        <authorList>
            <person name="Yamashiro T."/>
            <person name="Shiraishi A."/>
            <person name="Satake H."/>
            <person name="Nakayama K."/>
        </authorList>
    </citation>
    <scope>NUCLEOTIDE SEQUENCE</scope>
</reference>